<comment type="caution">
    <text evidence="2">The sequence shown here is derived from an EMBL/GenBank/DDBJ whole genome shotgun (WGS) entry which is preliminary data.</text>
</comment>
<keyword evidence="1" id="KW-0812">Transmembrane</keyword>
<protein>
    <submittedName>
        <fullName evidence="2">Uncharacterized protein</fullName>
    </submittedName>
</protein>
<reference evidence="2 3" key="1">
    <citation type="journal article" date="2019" name="Sci. Rep.">
        <title>A high-quality genome of Eragrostis curvula grass provides insights into Poaceae evolution and supports new strategies to enhance forage quality.</title>
        <authorList>
            <person name="Carballo J."/>
            <person name="Santos B.A.C.M."/>
            <person name="Zappacosta D."/>
            <person name="Garbus I."/>
            <person name="Selva J.P."/>
            <person name="Gallo C.A."/>
            <person name="Diaz A."/>
            <person name="Albertini E."/>
            <person name="Caccamo M."/>
            <person name="Echenique V."/>
        </authorList>
    </citation>
    <scope>NUCLEOTIDE SEQUENCE [LARGE SCALE GENOMIC DNA]</scope>
    <source>
        <strain evidence="3">cv. Victoria</strain>
        <tissue evidence="2">Leaf</tissue>
    </source>
</reference>
<name>A0A5J9SFV4_9POAL</name>
<evidence type="ECO:0000313" key="2">
    <source>
        <dbReference type="EMBL" id="TVT97668.1"/>
    </source>
</evidence>
<feature type="transmembrane region" description="Helical" evidence="1">
    <location>
        <begin position="62"/>
        <end position="81"/>
    </location>
</feature>
<sequence>MQPDRHINRRRRRRRGGAADADFVAIGFAAVATAVSFLVVVFVARDDAAAAATATTIEVDTLWQVILAFATMAAGLLFIAYGMRVRDARPPVVVRRAVDAVGAVLWHAGGPERRLLVLILVICPFLEAWFDFF</sequence>
<evidence type="ECO:0000256" key="1">
    <source>
        <dbReference type="SAM" id="Phobius"/>
    </source>
</evidence>
<dbReference type="EMBL" id="RWGY01000968">
    <property type="protein sequence ID" value="TVT97668.1"/>
    <property type="molecule type" value="Genomic_DNA"/>
</dbReference>
<keyword evidence="1" id="KW-0472">Membrane</keyword>
<organism evidence="2 3">
    <name type="scientific">Eragrostis curvula</name>
    <name type="common">weeping love grass</name>
    <dbReference type="NCBI Taxonomy" id="38414"/>
    <lineage>
        <taxon>Eukaryota</taxon>
        <taxon>Viridiplantae</taxon>
        <taxon>Streptophyta</taxon>
        <taxon>Embryophyta</taxon>
        <taxon>Tracheophyta</taxon>
        <taxon>Spermatophyta</taxon>
        <taxon>Magnoliopsida</taxon>
        <taxon>Liliopsida</taxon>
        <taxon>Poales</taxon>
        <taxon>Poaceae</taxon>
        <taxon>PACMAD clade</taxon>
        <taxon>Chloridoideae</taxon>
        <taxon>Eragrostideae</taxon>
        <taxon>Eragrostidinae</taxon>
        <taxon>Eragrostis</taxon>
    </lineage>
</organism>
<evidence type="ECO:0000313" key="3">
    <source>
        <dbReference type="Proteomes" id="UP000324897"/>
    </source>
</evidence>
<dbReference type="OrthoDB" id="689224at2759"/>
<dbReference type="Gramene" id="TVT97668">
    <property type="protein sequence ID" value="TVT97668"/>
    <property type="gene ID" value="EJB05_57071"/>
</dbReference>
<keyword evidence="3" id="KW-1185">Reference proteome</keyword>
<feature type="transmembrane region" description="Helical" evidence="1">
    <location>
        <begin position="21"/>
        <end position="42"/>
    </location>
</feature>
<accession>A0A5J9SFV4</accession>
<feature type="non-terminal residue" evidence="2">
    <location>
        <position position="1"/>
    </location>
</feature>
<gene>
    <name evidence="2" type="ORF">EJB05_57071</name>
</gene>
<keyword evidence="1" id="KW-1133">Transmembrane helix</keyword>
<dbReference type="Proteomes" id="UP000324897">
    <property type="component" value="Unassembled WGS sequence"/>
</dbReference>
<proteinExistence type="predicted"/>
<dbReference type="AlphaFoldDB" id="A0A5J9SFV4"/>